<proteinExistence type="predicted"/>
<dbReference type="AlphaFoldDB" id="A0A518G061"/>
<feature type="compositionally biased region" description="Low complexity" evidence="1">
    <location>
        <begin position="432"/>
        <end position="443"/>
    </location>
</feature>
<dbReference type="EMBL" id="CP036298">
    <property type="protein sequence ID" value="QDV21956.1"/>
    <property type="molecule type" value="Genomic_DNA"/>
</dbReference>
<protein>
    <recommendedName>
        <fullName evidence="4">SLA1 homology domain-containing protein</fullName>
    </recommendedName>
</protein>
<evidence type="ECO:0000313" key="2">
    <source>
        <dbReference type="EMBL" id="QDV21956.1"/>
    </source>
</evidence>
<feature type="compositionally biased region" description="Gly residues" evidence="1">
    <location>
        <begin position="412"/>
        <end position="431"/>
    </location>
</feature>
<reference evidence="2 3" key="1">
    <citation type="submission" date="2019-02" db="EMBL/GenBank/DDBJ databases">
        <title>Deep-cultivation of Planctomycetes and their phenomic and genomic characterization uncovers novel biology.</title>
        <authorList>
            <person name="Wiegand S."/>
            <person name="Jogler M."/>
            <person name="Boedeker C."/>
            <person name="Pinto D."/>
            <person name="Vollmers J."/>
            <person name="Rivas-Marin E."/>
            <person name="Kohn T."/>
            <person name="Peeters S.H."/>
            <person name="Heuer A."/>
            <person name="Rast P."/>
            <person name="Oberbeckmann S."/>
            <person name="Bunk B."/>
            <person name="Jeske O."/>
            <person name="Meyerdierks A."/>
            <person name="Storesund J.E."/>
            <person name="Kallscheuer N."/>
            <person name="Luecker S."/>
            <person name="Lage O.M."/>
            <person name="Pohl T."/>
            <person name="Merkel B.J."/>
            <person name="Hornburger P."/>
            <person name="Mueller R.-W."/>
            <person name="Bruemmer F."/>
            <person name="Labrenz M."/>
            <person name="Spormann A.M."/>
            <person name="Op den Camp H."/>
            <person name="Overmann J."/>
            <person name="Amann R."/>
            <person name="Jetten M.S.M."/>
            <person name="Mascher T."/>
            <person name="Medema M.H."/>
            <person name="Devos D.P."/>
            <person name="Kaster A.-K."/>
            <person name="Ovreas L."/>
            <person name="Rohde M."/>
            <person name="Galperin M.Y."/>
            <person name="Jogler C."/>
        </authorList>
    </citation>
    <scope>NUCLEOTIDE SEQUENCE [LARGE SCALE GENOMIC DNA]</scope>
    <source>
        <strain evidence="2 3">Q31a</strain>
    </source>
</reference>
<dbReference type="Proteomes" id="UP000318017">
    <property type="component" value="Chromosome"/>
</dbReference>
<organism evidence="2 3">
    <name type="scientific">Aureliella helgolandensis</name>
    <dbReference type="NCBI Taxonomy" id="2527968"/>
    <lineage>
        <taxon>Bacteria</taxon>
        <taxon>Pseudomonadati</taxon>
        <taxon>Planctomycetota</taxon>
        <taxon>Planctomycetia</taxon>
        <taxon>Pirellulales</taxon>
        <taxon>Pirellulaceae</taxon>
        <taxon>Aureliella</taxon>
    </lineage>
</organism>
<gene>
    <name evidence="2" type="ORF">Q31a_02350</name>
</gene>
<evidence type="ECO:0008006" key="4">
    <source>
        <dbReference type="Google" id="ProtNLM"/>
    </source>
</evidence>
<dbReference type="Gene3D" id="2.30.30.700">
    <property type="entry name" value="SLA1 homology domain 1"/>
    <property type="match status" value="1"/>
</dbReference>
<dbReference type="KEGG" id="ahel:Q31a_02350"/>
<accession>A0A518G061</accession>
<sequence length="443" mass="46973">MLLRLRIPVLPCLGLSTVCAWLLVVIAVGMVSLPGTATSQEAGSATKWTSVAGKEIEAEFVRRTDKGVVLRLKANGQEAEVPYAQLSLESHLQAIKLDKPEAFSKPLLKAEVKSEVVAAEPTLILDAAEILRSPFTKDMSLERYLEVMQREVQAGNMMVGWHGLPPKMQGDIEALASQGAELLGSGTIAQWRTLLGNVNTIIQEKRDFLLKNPALASQPQVTSIAKQIWPQLAGFSGSFTKESLWQAANFQKGNFPTWLADFIAATVPHGMALYETIQPMLPPQAPAPQTLLAAEFKILSQSADSAEIEVTVPGVPPQKKRMQKVGNLWIYPKEMNEARQQLDAAQEWLANADASQLAPFKIGLTGAIAVTGALAHAETQAEFDAAVEQLTAMAQAFAPAGPPGRNGPPGSSSGGSGSYNGSGSGGSGSGSSSGNSSPPVQSR</sequence>
<evidence type="ECO:0000313" key="3">
    <source>
        <dbReference type="Proteomes" id="UP000318017"/>
    </source>
</evidence>
<name>A0A518G061_9BACT</name>
<evidence type="ECO:0000256" key="1">
    <source>
        <dbReference type="SAM" id="MobiDB-lite"/>
    </source>
</evidence>
<feature type="region of interest" description="Disordered" evidence="1">
    <location>
        <begin position="397"/>
        <end position="443"/>
    </location>
</feature>
<keyword evidence="3" id="KW-1185">Reference proteome</keyword>